<dbReference type="InterPro" id="IPR045005">
    <property type="entry name" value="BPM1-6"/>
</dbReference>
<comment type="similarity">
    <text evidence="2">Belongs to the Tdpoz family.</text>
</comment>
<sequence length="590" mass="65940">MGNIMAAAEQPAERVESRCVPQTARGTLSYKITGYRQHKSLDVGCFIRSPSIKLGGYSWCLRYYPNGDHRNQSQGYIGVYLELLSKNTEARVMFDIRLIDPTTMSSSMFICLKSPIVFSILKCAYGSCYSRILRRHDLEMSPFLLNDSLLIECDITVIKEPQVVKTLKTSVVKFPRPLRNLRHDLANLLETKDEADVIFDVQGQVFPAHTIVLAMRSAVFKEQLWGRMRQQGGQLIVTIEDMQPVVFKALLHFIYTDSLSQCLKGLTRGDKIAFTKNLLVAADRYDVEKLKFECETCLCGTLDVPNAAALLALAEQHNCSVLKEACSEFITCPDNMANVVASEGYSHLKESCPDVLVDLFGLVERHIKGNRLKGLEKEKKKKNSLRTPPVSDPEETHPAEAALPRPSRAAWSPAYGQRSLPRIGHPSGPCPNEIAPVFTLSLSLSLRLRLCFRRRRCSVSPGRHRPPEPEPSFWKQRRDDPVSLHRAVGIGRSARFFLGADGRPETVPPCRFHPEVSHPPIPCLRSFSSCSRTRLSSGWINPTTFFPSSSLEAAADHRNPHLAGETTPPASLLPEKLGDLLLRTPVKLSD</sequence>
<reference evidence="6" key="1">
    <citation type="journal article" date="2018" name="DNA Res.">
        <title>Multiple hybrid de novo genome assembly of finger millet, an orphan allotetraploid crop.</title>
        <authorList>
            <person name="Hatakeyama M."/>
            <person name="Aluri S."/>
            <person name="Balachadran M.T."/>
            <person name="Sivarajan S.R."/>
            <person name="Patrignani A."/>
            <person name="Gruter S."/>
            <person name="Poveda L."/>
            <person name="Shimizu-Inatsugi R."/>
            <person name="Baeten J."/>
            <person name="Francoijs K.J."/>
            <person name="Nataraja K.N."/>
            <person name="Reddy Y.A.N."/>
            <person name="Phadnis S."/>
            <person name="Ravikumar R.L."/>
            <person name="Schlapbach R."/>
            <person name="Sreeman S.M."/>
            <person name="Shimizu K.K."/>
        </authorList>
    </citation>
    <scope>NUCLEOTIDE SEQUENCE</scope>
</reference>
<dbReference type="AlphaFoldDB" id="A0AAV5DFR4"/>
<dbReference type="PANTHER" id="PTHR26379">
    <property type="entry name" value="BTB/POZ AND MATH DOMAIN-CONTAINING PROTEIN 1"/>
    <property type="match status" value="1"/>
</dbReference>
<dbReference type="PROSITE" id="PS50144">
    <property type="entry name" value="MATH"/>
    <property type="match status" value="1"/>
</dbReference>
<feature type="domain" description="BTB" evidence="4">
    <location>
        <begin position="195"/>
        <end position="260"/>
    </location>
</feature>
<dbReference type="InterPro" id="IPR056423">
    <property type="entry name" value="BACK_BPM_SPOP"/>
</dbReference>
<evidence type="ECO:0000259" key="5">
    <source>
        <dbReference type="PROSITE" id="PS50144"/>
    </source>
</evidence>
<comment type="pathway">
    <text evidence="1">Protein modification; protein ubiquitination.</text>
</comment>
<dbReference type="Pfam" id="PF24570">
    <property type="entry name" value="BACK_BPM_SPOP"/>
    <property type="match status" value="1"/>
</dbReference>
<evidence type="ECO:0000313" key="7">
    <source>
        <dbReference type="Proteomes" id="UP001054889"/>
    </source>
</evidence>
<dbReference type="EMBL" id="BQKI01000016">
    <property type="protein sequence ID" value="GJN09624.1"/>
    <property type="molecule type" value="Genomic_DNA"/>
</dbReference>
<feature type="region of interest" description="Disordered" evidence="3">
    <location>
        <begin position="459"/>
        <end position="478"/>
    </location>
</feature>
<dbReference type="InterPro" id="IPR000210">
    <property type="entry name" value="BTB/POZ_dom"/>
</dbReference>
<feature type="region of interest" description="Disordered" evidence="3">
    <location>
        <begin position="373"/>
        <end position="414"/>
    </location>
</feature>
<name>A0AAV5DFR4_ELECO</name>
<dbReference type="Gene3D" id="3.30.710.10">
    <property type="entry name" value="Potassium Channel Kv1.1, Chain A"/>
    <property type="match status" value="1"/>
</dbReference>
<evidence type="ECO:0000256" key="2">
    <source>
        <dbReference type="ARBA" id="ARBA00010846"/>
    </source>
</evidence>
<dbReference type="Gene3D" id="2.60.210.10">
    <property type="entry name" value="Apoptosis, Tumor Necrosis Factor Receptor Associated Protein 2, Chain A"/>
    <property type="match status" value="1"/>
</dbReference>
<dbReference type="Proteomes" id="UP001054889">
    <property type="component" value="Unassembled WGS sequence"/>
</dbReference>
<organism evidence="6 7">
    <name type="scientific">Eleusine coracana subsp. coracana</name>
    <dbReference type="NCBI Taxonomy" id="191504"/>
    <lineage>
        <taxon>Eukaryota</taxon>
        <taxon>Viridiplantae</taxon>
        <taxon>Streptophyta</taxon>
        <taxon>Embryophyta</taxon>
        <taxon>Tracheophyta</taxon>
        <taxon>Spermatophyta</taxon>
        <taxon>Magnoliopsida</taxon>
        <taxon>Liliopsida</taxon>
        <taxon>Poales</taxon>
        <taxon>Poaceae</taxon>
        <taxon>PACMAD clade</taxon>
        <taxon>Chloridoideae</taxon>
        <taxon>Cynodonteae</taxon>
        <taxon>Eleusininae</taxon>
        <taxon>Eleusine</taxon>
    </lineage>
</organism>
<dbReference type="PROSITE" id="PS50097">
    <property type="entry name" value="BTB"/>
    <property type="match status" value="1"/>
</dbReference>
<dbReference type="Pfam" id="PF00651">
    <property type="entry name" value="BTB"/>
    <property type="match status" value="1"/>
</dbReference>
<dbReference type="SUPFAM" id="SSF49599">
    <property type="entry name" value="TRAF domain-like"/>
    <property type="match status" value="1"/>
</dbReference>
<dbReference type="InterPro" id="IPR002083">
    <property type="entry name" value="MATH/TRAF_dom"/>
</dbReference>
<keyword evidence="7" id="KW-1185">Reference proteome</keyword>
<evidence type="ECO:0000256" key="1">
    <source>
        <dbReference type="ARBA" id="ARBA00004906"/>
    </source>
</evidence>
<reference evidence="6" key="2">
    <citation type="submission" date="2021-12" db="EMBL/GenBank/DDBJ databases">
        <title>Resequencing data analysis of finger millet.</title>
        <authorList>
            <person name="Hatakeyama M."/>
            <person name="Aluri S."/>
            <person name="Balachadran M.T."/>
            <person name="Sivarajan S.R."/>
            <person name="Poveda L."/>
            <person name="Shimizu-Inatsugi R."/>
            <person name="Schlapbach R."/>
            <person name="Sreeman S.M."/>
            <person name="Shimizu K.K."/>
        </authorList>
    </citation>
    <scope>NUCLEOTIDE SEQUENCE</scope>
</reference>
<evidence type="ECO:0000256" key="3">
    <source>
        <dbReference type="SAM" id="MobiDB-lite"/>
    </source>
</evidence>
<dbReference type="PANTHER" id="PTHR26379:SF474">
    <property type="entry name" value="OS08G0228200 PROTEIN"/>
    <property type="match status" value="1"/>
</dbReference>
<evidence type="ECO:0000313" key="6">
    <source>
        <dbReference type="EMBL" id="GJN09624.1"/>
    </source>
</evidence>
<comment type="caution">
    <text evidence="6">The sequence shown here is derived from an EMBL/GenBank/DDBJ whole genome shotgun (WGS) entry which is preliminary data.</text>
</comment>
<evidence type="ECO:0008006" key="8">
    <source>
        <dbReference type="Google" id="ProtNLM"/>
    </source>
</evidence>
<accession>A0AAV5DFR4</accession>
<gene>
    <name evidence="6" type="primary">ga27646</name>
    <name evidence="6" type="ORF">PR202_ga27646</name>
</gene>
<dbReference type="InterPro" id="IPR008974">
    <property type="entry name" value="TRAF-like"/>
</dbReference>
<proteinExistence type="inferred from homology"/>
<dbReference type="Gene3D" id="1.25.40.420">
    <property type="match status" value="1"/>
</dbReference>
<evidence type="ECO:0000259" key="4">
    <source>
        <dbReference type="PROSITE" id="PS50097"/>
    </source>
</evidence>
<feature type="domain" description="MATH" evidence="5">
    <location>
        <begin position="25"/>
        <end position="155"/>
    </location>
</feature>
<dbReference type="InterPro" id="IPR011333">
    <property type="entry name" value="SKP1/BTB/POZ_sf"/>
</dbReference>
<dbReference type="SUPFAM" id="SSF54695">
    <property type="entry name" value="POZ domain"/>
    <property type="match status" value="1"/>
</dbReference>
<dbReference type="Pfam" id="PF22486">
    <property type="entry name" value="MATH_2"/>
    <property type="match status" value="1"/>
</dbReference>
<dbReference type="GO" id="GO:0016567">
    <property type="term" value="P:protein ubiquitination"/>
    <property type="evidence" value="ECO:0007669"/>
    <property type="project" value="InterPro"/>
</dbReference>
<dbReference type="SMART" id="SM00225">
    <property type="entry name" value="BTB"/>
    <property type="match status" value="1"/>
</dbReference>
<protein>
    <recommendedName>
        <fullName evidence="8">Speckle-type POZ protein</fullName>
    </recommendedName>
</protein>
<dbReference type="CDD" id="cd00121">
    <property type="entry name" value="MATH"/>
    <property type="match status" value="1"/>
</dbReference>